<name>A0A9W4XN64_9PLEO</name>
<feature type="compositionally biased region" description="Polar residues" evidence="1">
    <location>
        <begin position="196"/>
        <end position="211"/>
    </location>
</feature>
<organism evidence="2 3">
    <name type="scientific">Periconia digitata</name>
    <dbReference type="NCBI Taxonomy" id="1303443"/>
    <lineage>
        <taxon>Eukaryota</taxon>
        <taxon>Fungi</taxon>
        <taxon>Dikarya</taxon>
        <taxon>Ascomycota</taxon>
        <taxon>Pezizomycotina</taxon>
        <taxon>Dothideomycetes</taxon>
        <taxon>Pleosporomycetidae</taxon>
        <taxon>Pleosporales</taxon>
        <taxon>Massarineae</taxon>
        <taxon>Periconiaceae</taxon>
        <taxon>Periconia</taxon>
    </lineage>
</organism>
<evidence type="ECO:0000313" key="3">
    <source>
        <dbReference type="Proteomes" id="UP001152607"/>
    </source>
</evidence>
<dbReference type="EMBL" id="CAOQHR010000008">
    <property type="protein sequence ID" value="CAI6338104.1"/>
    <property type="molecule type" value="Genomic_DNA"/>
</dbReference>
<accession>A0A9W4XN64</accession>
<evidence type="ECO:0000313" key="2">
    <source>
        <dbReference type="EMBL" id="CAI6338104.1"/>
    </source>
</evidence>
<feature type="compositionally biased region" description="Polar residues" evidence="1">
    <location>
        <begin position="558"/>
        <end position="569"/>
    </location>
</feature>
<proteinExistence type="predicted"/>
<reference evidence="2" key="1">
    <citation type="submission" date="2023-01" db="EMBL/GenBank/DDBJ databases">
        <authorList>
            <person name="Van Ghelder C."/>
            <person name="Rancurel C."/>
        </authorList>
    </citation>
    <scope>NUCLEOTIDE SEQUENCE</scope>
    <source>
        <strain evidence="2">CNCM I-4278</strain>
    </source>
</reference>
<feature type="compositionally biased region" description="Low complexity" evidence="1">
    <location>
        <begin position="215"/>
        <end position="227"/>
    </location>
</feature>
<sequence length="569" mass="63494">MESITAVPPTLGKVPKKKPEPYGGSRTPSFHDNNVPYAIFQKILQHFSGRVLRRLANRIQKYKTVLEPYIAFSGGHCKKDDIEFICRTIVFCASENPDIAFLLKSLLFQTILDAKFDFFRHIRGADLLQQQSTHYDMLRMGFVYVEEIRLHRKNCRACDLHFDLSNEVVVHADGIIRGLFPSSIQTVTMGTSMQTITTGSPAAQNSPSLSISPGAPAAQDPAAQDPAARLPTTEMNERSSKFHHDEEVIMLISKALDPMPLQSISNLLSNVRKALYNRKVPGRGDKKEEMFSICQTVLKCSAEDFAAVQNTFDFNSHFNVPTRLAHYGSRVREVQYLTQLFMYYCKHVRDHRASCNGCNDVFKMKFFLMHTDKRRVILPWAALDDANPVPAASFPATSPPTSPPPASPRPTSPPPTSPRPTLLPATSLPATSFSATPNRDTLLSPEIGLGPVVNDQYDATDTICTVEPPGAYIPYGVPQPQPQDFMSNIYMNPSGSITTINHGFSSYAPNHHFLSREASYIQPYTYSLGYENSSFSNADGYAHTSMSQAQDAKPWPEQDQTSSTLYFRY</sequence>
<feature type="region of interest" description="Disordered" evidence="1">
    <location>
        <begin position="391"/>
        <end position="441"/>
    </location>
</feature>
<feature type="region of interest" description="Disordered" evidence="1">
    <location>
        <begin position="547"/>
        <end position="569"/>
    </location>
</feature>
<feature type="region of interest" description="Disordered" evidence="1">
    <location>
        <begin position="1"/>
        <end position="29"/>
    </location>
</feature>
<feature type="region of interest" description="Disordered" evidence="1">
    <location>
        <begin position="196"/>
        <end position="227"/>
    </location>
</feature>
<gene>
    <name evidence="2" type="ORF">PDIGIT_LOCUS11228</name>
</gene>
<feature type="compositionally biased region" description="Low complexity" evidence="1">
    <location>
        <begin position="419"/>
        <end position="432"/>
    </location>
</feature>
<keyword evidence="3" id="KW-1185">Reference proteome</keyword>
<dbReference type="AlphaFoldDB" id="A0A9W4XN64"/>
<feature type="compositionally biased region" description="Pro residues" evidence="1">
    <location>
        <begin position="397"/>
        <end position="418"/>
    </location>
</feature>
<comment type="caution">
    <text evidence="2">The sequence shown here is derived from an EMBL/GenBank/DDBJ whole genome shotgun (WGS) entry which is preliminary data.</text>
</comment>
<dbReference type="Proteomes" id="UP001152607">
    <property type="component" value="Unassembled WGS sequence"/>
</dbReference>
<protein>
    <submittedName>
        <fullName evidence="2">Uncharacterized protein</fullName>
    </submittedName>
</protein>
<evidence type="ECO:0000256" key="1">
    <source>
        <dbReference type="SAM" id="MobiDB-lite"/>
    </source>
</evidence>